<name>A0A5B1BW87_MYCSI</name>
<gene>
    <name evidence="6" type="ORF">F0Q45_03255</name>
</gene>
<dbReference type="InterPro" id="IPR009057">
    <property type="entry name" value="Homeodomain-like_sf"/>
</dbReference>
<dbReference type="EMBL" id="VTZN01000010">
    <property type="protein sequence ID" value="KAA1251643.1"/>
    <property type="molecule type" value="Genomic_DNA"/>
</dbReference>
<dbReference type="PANTHER" id="PTHR30055:SF234">
    <property type="entry name" value="HTH-TYPE TRANSCRIPTIONAL REGULATOR BETI"/>
    <property type="match status" value="1"/>
</dbReference>
<feature type="DNA-binding region" description="H-T-H motif" evidence="4">
    <location>
        <begin position="35"/>
        <end position="54"/>
    </location>
</feature>
<protein>
    <submittedName>
        <fullName evidence="6">TetR/AcrR family transcriptional regulator</fullName>
    </submittedName>
</protein>
<feature type="domain" description="HTH tetR-type" evidence="5">
    <location>
        <begin position="14"/>
        <end position="72"/>
    </location>
</feature>
<reference evidence="6 7" key="1">
    <citation type="submission" date="2019-09" db="EMBL/GenBank/DDBJ databases">
        <title>Report of infection by Mycobacterium simiae a patient suffering from pulmonary tuberculosis.</title>
        <authorList>
            <person name="Mohanty P.S."/>
            <person name="Bansal A.K."/>
            <person name="Singh H."/>
            <person name="Sharma S."/>
            <person name="Patil S.A."/>
            <person name="Upadhaya P."/>
            <person name="Singh P.K."/>
            <person name="Kumar D."/>
            <person name="Kumar S."/>
            <person name="Singh R.K."/>
            <person name="Chaudhary B."/>
        </authorList>
    </citation>
    <scope>NUCLEOTIDE SEQUENCE [LARGE SCALE GENOMIC DNA]</scope>
    <source>
        <strain evidence="6 7">JAL-560-SIM</strain>
    </source>
</reference>
<dbReference type="Gene3D" id="1.10.357.10">
    <property type="entry name" value="Tetracycline Repressor, domain 2"/>
    <property type="match status" value="1"/>
</dbReference>
<sequence>MLEFVPVGTTSRASATQRALLDAAVAEWAETGELEVAAVARRAGVSAGLPYRYFGTRSGLLIALVQDFYHRLGTAVTFRNYAAPTWAGRERQRIRDWLRFLYAEPLAPLVLGGPLGDGAVVAENARLLQELANVAAHNIKHAQRIAELPADRDPHLLAVATLSGVHAMSTLALSRTPRPPAHEVVDQVWIFVAGAVGLAREGIRET</sequence>
<evidence type="ECO:0000256" key="1">
    <source>
        <dbReference type="ARBA" id="ARBA00023015"/>
    </source>
</evidence>
<dbReference type="SUPFAM" id="SSF48498">
    <property type="entry name" value="Tetracyclin repressor-like, C-terminal domain"/>
    <property type="match status" value="1"/>
</dbReference>
<dbReference type="AlphaFoldDB" id="A0A5B1BW87"/>
<evidence type="ECO:0000256" key="2">
    <source>
        <dbReference type="ARBA" id="ARBA00023125"/>
    </source>
</evidence>
<proteinExistence type="predicted"/>
<dbReference type="OrthoDB" id="3687980at2"/>
<dbReference type="GO" id="GO:0000976">
    <property type="term" value="F:transcription cis-regulatory region binding"/>
    <property type="evidence" value="ECO:0007669"/>
    <property type="project" value="TreeGrafter"/>
</dbReference>
<evidence type="ECO:0000256" key="3">
    <source>
        <dbReference type="ARBA" id="ARBA00023163"/>
    </source>
</evidence>
<dbReference type="InterPro" id="IPR001647">
    <property type="entry name" value="HTH_TetR"/>
</dbReference>
<dbReference type="SUPFAM" id="SSF46689">
    <property type="entry name" value="Homeodomain-like"/>
    <property type="match status" value="1"/>
</dbReference>
<dbReference type="Gene3D" id="1.10.10.60">
    <property type="entry name" value="Homeodomain-like"/>
    <property type="match status" value="1"/>
</dbReference>
<organism evidence="6 7">
    <name type="scientific">Mycobacterium simiae</name>
    <name type="common">Mycobacterium habana</name>
    <dbReference type="NCBI Taxonomy" id="1784"/>
    <lineage>
        <taxon>Bacteria</taxon>
        <taxon>Bacillati</taxon>
        <taxon>Actinomycetota</taxon>
        <taxon>Actinomycetes</taxon>
        <taxon>Mycobacteriales</taxon>
        <taxon>Mycobacteriaceae</taxon>
        <taxon>Mycobacterium</taxon>
        <taxon>Mycobacterium simiae complex</taxon>
    </lineage>
</organism>
<evidence type="ECO:0000313" key="6">
    <source>
        <dbReference type="EMBL" id="KAA1251643.1"/>
    </source>
</evidence>
<dbReference type="InterPro" id="IPR050109">
    <property type="entry name" value="HTH-type_TetR-like_transc_reg"/>
</dbReference>
<evidence type="ECO:0000259" key="5">
    <source>
        <dbReference type="PROSITE" id="PS50977"/>
    </source>
</evidence>
<keyword evidence="1" id="KW-0805">Transcription regulation</keyword>
<comment type="caution">
    <text evidence="6">The sequence shown here is derived from an EMBL/GenBank/DDBJ whole genome shotgun (WGS) entry which is preliminary data.</text>
</comment>
<dbReference type="PROSITE" id="PS50977">
    <property type="entry name" value="HTH_TETR_2"/>
    <property type="match status" value="1"/>
</dbReference>
<dbReference type="Proteomes" id="UP000324701">
    <property type="component" value="Unassembled WGS sequence"/>
</dbReference>
<keyword evidence="3" id="KW-0804">Transcription</keyword>
<evidence type="ECO:0000313" key="7">
    <source>
        <dbReference type="Proteomes" id="UP000324701"/>
    </source>
</evidence>
<dbReference type="GO" id="GO:0003700">
    <property type="term" value="F:DNA-binding transcription factor activity"/>
    <property type="evidence" value="ECO:0007669"/>
    <property type="project" value="TreeGrafter"/>
</dbReference>
<keyword evidence="2 4" id="KW-0238">DNA-binding</keyword>
<dbReference type="Pfam" id="PF00440">
    <property type="entry name" value="TetR_N"/>
    <property type="match status" value="1"/>
</dbReference>
<accession>A0A5B1BW87</accession>
<dbReference type="InterPro" id="IPR036271">
    <property type="entry name" value="Tet_transcr_reg_TetR-rel_C_sf"/>
</dbReference>
<keyword evidence="7" id="KW-1185">Reference proteome</keyword>
<dbReference type="PANTHER" id="PTHR30055">
    <property type="entry name" value="HTH-TYPE TRANSCRIPTIONAL REGULATOR RUTR"/>
    <property type="match status" value="1"/>
</dbReference>
<evidence type="ECO:0000256" key="4">
    <source>
        <dbReference type="PROSITE-ProRule" id="PRU00335"/>
    </source>
</evidence>